<comment type="subcellular location">
    <subcellularLocation>
        <location evidence="1">Cell membrane</location>
        <topology evidence="1">Multi-pass membrane protein</topology>
    </subcellularLocation>
</comment>
<sequence>MSAVLITGGTSGMGLAIAGALVRAGRPVVVIGRDPDRCADARKSLAEDAPGDLALVLSANTTDPDALADAVEQGESRWGRVDGLVTAAGQLARGRLGELTADELRAAFEVNVLGTWLALEAVVPAMVRRSYGRIVTIGSVLGATGAAGRAGYAATKGAIAALTRSVALEVATDGVTVNCVAPGPVRTPMNESAATTDAAAQKAFLASLPVGRWGTPAEVAHIVVPLLDPEAGYVTGSVVYVDGGYTAQYMTDSPGPGTFRLGLSTGGVMLTASWAPFLTGVLAVHLAEIGVGTGTLGVSMAVFFTSAALLSVAGGRLVARTGPLTALRLVALASVLAFAGLAAAREPWQVVALMSITGASNALIQPATNTVLQQWIPLRRRGLVGGVAQACVPGSVVVSALCLPLITETLGWRATYLIAGAVSALILLLVPLRRPQRVVPATSTGPSASPRLRAGRLTVGLLTVACGFGASASATTPGFAATSAHAAGFDVTATAGWIAAAGVLCAVSRIVVAQLCAGLGPRAGLFSCAVTFVVGCAGFVLVVAAVAHGSLTAYGVGLLLAYGVGWGWTAGVNLAMAATADNVSVATGWTQTGTFTGNALGPTVFSGVVAVAGFGAAWGTSAVLILLAAAPMTGALRSLRPGGPAARRRSESLRRSGRLRGRLGLLLQAGRSAVVVGAELAGAPRDPAAAQDVRGGGERDDEPVDGGGQPGIGHVENEQRLHGDRDLVDE</sequence>
<dbReference type="Pfam" id="PF07690">
    <property type="entry name" value="MFS_1"/>
    <property type="match status" value="1"/>
</dbReference>
<dbReference type="SUPFAM" id="SSF51735">
    <property type="entry name" value="NAD(P)-binding Rossmann-fold domains"/>
    <property type="match status" value="1"/>
</dbReference>
<feature type="transmembrane region" description="Helical" evidence="7">
    <location>
        <begin position="384"/>
        <end position="406"/>
    </location>
</feature>
<feature type="transmembrane region" description="Helical" evidence="7">
    <location>
        <begin position="293"/>
        <end position="313"/>
    </location>
</feature>
<feature type="transmembrane region" description="Helical" evidence="7">
    <location>
        <begin position="412"/>
        <end position="432"/>
    </location>
</feature>
<feature type="transmembrane region" description="Helical" evidence="7">
    <location>
        <begin position="604"/>
        <end position="630"/>
    </location>
</feature>
<evidence type="ECO:0000313" key="10">
    <source>
        <dbReference type="Proteomes" id="UP001500967"/>
    </source>
</evidence>
<feature type="compositionally biased region" description="Basic and acidic residues" evidence="6">
    <location>
        <begin position="715"/>
        <end position="730"/>
    </location>
</feature>
<feature type="transmembrane region" description="Helical" evidence="7">
    <location>
        <begin position="268"/>
        <end position="287"/>
    </location>
</feature>
<dbReference type="SUPFAM" id="SSF103473">
    <property type="entry name" value="MFS general substrate transporter"/>
    <property type="match status" value="1"/>
</dbReference>
<evidence type="ECO:0000256" key="2">
    <source>
        <dbReference type="ARBA" id="ARBA00006484"/>
    </source>
</evidence>
<dbReference type="Proteomes" id="UP001500967">
    <property type="component" value="Unassembled WGS sequence"/>
</dbReference>
<dbReference type="PROSITE" id="PS50850">
    <property type="entry name" value="MFS"/>
    <property type="match status" value="1"/>
</dbReference>
<dbReference type="PRINTS" id="PR00080">
    <property type="entry name" value="SDRFAMILY"/>
</dbReference>
<name>A0ABN0TIC2_9ACTN</name>
<dbReference type="InterPro" id="IPR036291">
    <property type="entry name" value="NAD(P)-bd_dom_sf"/>
</dbReference>
<dbReference type="InterPro" id="IPR057326">
    <property type="entry name" value="KR_dom"/>
</dbReference>
<dbReference type="EMBL" id="BAAAGX010000003">
    <property type="protein sequence ID" value="GAA0222384.1"/>
    <property type="molecule type" value="Genomic_DNA"/>
</dbReference>
<organism evidence="9 10">
    <name type="scientific">Cryptosporangium japonicum</name>
    <dbReference type="NCBI Taxonomy" id="80872"/>
    <lineage>
        <taxon>Bacteria</taxon>
        <taxon>Bacillati</taxon>
        <taxon>Actinomycetota</taxon>
        <taxon>Actinomycetes</taxon>
        <taxon>Cryptosporangiales</taxon>
        <taxon>Cryptosporangiaceae</taxon>
        <taxon>Cryptosporangium</taxon>
    </lineage>
</organism>
<dbReference type="Gene3D" id="3.40.50.720">
    <property type="entry name" value="NAD(P)-binding Rossmann-like Domain"/>
    <property type="match status" value="1"/>
</dbReference>
<evidence type="ECO:0000313" key="9">
    <source>
        <dbReference type="EMBL" id="GAA0222384.1"/>
    </source>
</evidence>
<evidence type="ECO:0000256" key="6">
    <source>
        <dbReference type="SAM" id="MobiDB-lite"/>
    </source>
</evidence>
<dbReference type="InterPro" id="IPR002347">
    <property type="entry name" value="SDR_fam"/>
</dbReference>
<protein>
    <recommendedName>
        <fullName evidence="8">Major facilitator superfamily (MFS) profile domain-containing protein</fullName>
    </recommendedName>
</protein>
<evidence type="ECO:0000256" key="4">
    <source>
        <dbReference type="ARBA" id="ARBA00022989"/>
    </source>
</evidence>
<evidence type="ECO:0000256" key="5">
    <source>
        <dbReference type="ARBA" id="ARBA00023136"/>
    </source>
</evidence>
<feature type="transmembrane region" description="Helical" evidence="7">
    <location>
        <begin position="494"/>
        <end position="512"/>
    </location>
</feature>
<gene>
    <name evidence="9" type="ORF">GCM10009539_04480</name>
</gene>
<proteinExistence type="inferred from homology"/>
<comment type="caution">
    <text evidence="9">The sequence shown here is derived from an EMBL/GenBank/DDBJ whole genome shotgun (WGS) entry which is preliminary data.</text>
</comment>
<dbReference type="PANTHER" id="PTHR42760">
    <property type="entry name" value="SHORT-CHAIN DEHYDROGENASES/REDUCTASES FAMILY MEMBER"/>
    <property type="match status" value="1"/>
</dbReference>
<keyword evidence="5 7" id="KW-0472">Membrane</keyword>
<dbReference type="Gene3D" id="1.20.1250.20">
    <property type="entry name" value="MFS general substrate transporter like domains"/>
    <property type="match status" value="1"/>
</dbReference>
<evidence type="ECO:0000256" key="7">
    <source>
        <dbReference type="SAM" id="Phobius"/>
    </source>
</evidence>
<evidence type="ECO:0000256" key="1">
    <source>
        <dbReference type="ARBA" id="ARBA00004651"/>
    </source>
</evidence>
<dbReference type="CDD" id="cd05233">
    <property type="entry name" value="SDR_c"/>
    <property type="match status" value="1"/>
</dbReference>
<keyword evidence="3 7" id="KW-0812">Transmembrane</keyword>
<dbReference type="CDD" id="cd06174">
    <property type="entry name" value="MFS"/>
    <property type="match status" value="1"/>
</dbReference>
<feature type="region of interest" description="Disordered" evidence="6">
    <location>
        <begin position="684"/>
        <end position="730"/>
    </location>
</feature>
<dbReference type="InterPro" id="IPR011701">
    <property type="entry name" value="MFS"/>
</dbReference>
<dbReference type="PANTHER" id="PTHR42760:SF40">
    <property type="entry name" value="3-OXOACYL-[ACYL-CARRIER-PROTEIN] REDUCTASE, CHLOROPLASTIC"/>
    <property type="match status" value="1"/>
</dbReference>
<reference evidence="9 10" key="1">
    <citation type="journal article" date="2019" name="Int. J. Syst. Evol. Microbiol.">
        <title>The Global Catalogue of Microorganisms (GCM) 10K type strain sequencing project: providing services to taxonomists for standard genome sequencing and annotation.</title>
        <authorList>
            <consortium name="The Broad Institute Genomics Platform"/>
            <consortium name="The Broad Institute Genome Sequencing Center for Infectious Disease"/>
            <person name="Wu L."/>
            <person name="Ma J."/>
        </authorList>
    </citation>
    <scope>NUCLEOTIDE SEQUENCE [LARGE SCALE GENOMIC DNA]</scope>
    <source>
        <strain evidence="9 10">JCM 10425</strain>
    </source>
</reference>
<dbReference type="PRINTS" id="PR00081">
    <property type="entry name" value="GDHRDH"/>
</dbReference>
<feature type="domain" description="Major facilitator superfamily (MFS) profile" evidence="8">
    <location>
        <begin position="250"/>
        <end position="646"/>
    </location>
</feature>
<feature type="transmembrane region" description="Helical" evidence="7">
    <location>
        <begin position="453"/>
        <end position="474"/>
    </location>
</feature>
<accession>A0ABN0TIC2</accession>
<dbReference type="InterPro" id="IPR020904">
    <property type="entry name" value="Sc_DH/Rdtase_CS"/>
</dbReference>
<dbReference type="Pfam" id="PF13561">
    <property type="entry name" value="adh_short_C2"/>
    <property type="match status" value="1"/>
</dbReference>
<keyword evidence="10" id="KW-1185">Reference proteome</keyword>
<dbReference type="RefSeq" id="WP_425558070.1">
    <property type="nucleotide sequence ID" value="NZ_BAAAGX010000003.1"/>
</dbReference>
<dbReference type="InterPro" id="IPR020846">
    <property type="entry name" value="MFS_dom"/>
</dbReference>
<evidence type="ECO:0000256" key="3">
    <source>
        <dbReference type="ARBA" id="ARBA00022692"/>
    </source>
</evidence>
<dbReference type="PROSITE" id="PS00061">
    <property type="entry name" value="ADH_SHORT"/>
    <property type="match status" value="1"/>
</dbReference>
<feature type="transmembrane region" description="Helical" evidence="7">
    <location>
        <begin position="325"/>
        <end position="344"/>
    </location>
</feature>
<evidence type="ECO:0000259" key="8">
    <source>
        <dbReference type="PROSITE" id="PS50850"/>
    </source>
</evidence>
<feature type="transmembrane region" description="Helical" evidence="7">
    <location>
        <begin position="524"/>
        <end position="547"/>
    </location>
</feature>
<comment type="similarity">
    <text evidence="2">Belongs to the short-chain dehydrogenases/reductases (SDR) family.</text>
</comment>
<dbReference type="SMART" id="SM00822">
    <property type="entry name" value="PKS_KR"/>
    <property type="match status" value="1"/>
</dbReference>
<keyword evidence="4 7" id="KW-1133">Transmembrane helix</keyword>
<dbReference type="InterPro" id="IPR036259">
    <property type="entry name" value="MFS_trans_sf"/>
</dbReference>